<dbReference type="Pfam" id="PF09379">
    <property type="entry name" value="FERM_N"/>
    <property type="match status" value="1"/>
</dbReference>
<dbReference type="OrthoDB" id="6589456at2759"/>
<dbReference type="InterPro" id="IPR035963">
    <property type="entry name" value="FERM_2"/>
</dbReference>
<dbReference type="PRINTS" id="PR00935">
    <property type="entry name" value="BAND41"/>
</dbReference>
<sequence length="263" mass="29635">MSDPLSQRGPPKGKVVNLRVKFLDESVHVFQITIKGLGNVLWEAVVRYLQLVESDYFDLQYDDTHGVRCWLDHEKGLLKQLPSPDSPLDFCVKFYTPDPGLLDEFTRYLFALQVKKDLSVGRMVCSENTAALLASYIVQAELGDYIIEEYIDHTYLMSVKSADPIWVLDKENKTDVVYVNIEDIPTTTTHANRQAQKGQQIVHSKDEESVLSKGAIAGAGCAVVFLIIVIAFTVIGIRKRRLRRPKKKPESDNEGETMLTSST</sequence>
<evidence type="ECO:0000256" key="1">
    <source>
        <dbReference type="SAM" id="MobiDB-lite"/>
    </source>
</evidence>
<dbReference type="InterPro" id="IPR019748">
    <property type="entry name" value="FERM_central"/>
</dbReference>
<dbReference type="Pfam" id="PF00373">
    <property type="entry name" value="FERM_M"/>
    <property type="match status" value="1"/>
</dbReference>
<dbReference type="InterPro" id="IPR000299">
    <property type="entry name" value="FERM_domain"/>
</dbReference>
<feature type="domain" description="FERM" evidence="3">
    <location>
        <begin position="16"/>
        <end position="263"/>
    </location>
</feature>
<dbReference type="CDD" id="cd14473">
    <property type="entry name" value="FERM_B-lobe"/>
    <property type="match status" value="1"/>
</dbReference>
<dbReference type="InterPro" id="IPR051835">
    <property type="entry name" value="RAC1-GEF"/>
</dbReference>
<gene>
    <name evidence="4" type="ORF">MGAL_10B034189</name>
</gene>
<dbReference type="PROSITE" id="PS50057">
    <property type="entry name" value="FERM_3"/>
    <property type="match status" value="1"/>
</dbReference>
<dbReference type="FunFam" id="3.10.20.90:FF:000040">
    <property type="entry name" value="FERM, RhoGEF and pleckstrin domain-containing protein"/>
    <property type="match status" value="1"/>
</dbReference>
<dbReference type="Gene3D" id="3.10.20.90">
    <property type="entry name" value="Phosphatidylinositol 3-kinase Catalytic Subunit, Chain A, domain 1"/>
    <property type="match status" value="1"/>
</dbReference>
<protein>
    <submittedName>
        <fullName evidence="4">FERM, RhoGEF and pleckstrin domain protein 2</fullName>
    </submittedName>
</protein>
<accession>A0A8B6BJH7</accession>
<organism evidence="4 5">
    <name type="scientific">Mytilus galloprovincialis</name>
    <name type="common">Mediterranean mussel</name>
    <dbReference type="NCBI Taxonomy" id="29158"/>
    <lineage>
        <taxon>Eukaryota</taxon>
        <taxon>Metazoa</taxon>
        <taxon>Spiralia</taxon>
        <taxon>Lophotrochozoa</taxon>
        <taxon>Mollusca</taxon>
        <taxon>Bivalvia</taxon>
        <taxon>Autobranchia</taxon>
        <taxon>Pteriomorphia</taxon>
        <taxon>Mytilida</taxon>
        <taxon>Mytiloidea</taxon>
        <taxon>Mytilidae</taxon>
        <taxon>Mytilinae</taxon>
        <taxon>Mytilus</taxon>
    </lineage>
</organism>
<dbReference type="Proteomes" id="UP000596742">
    <property type="component" value="Unassembled WGS sequence"/>
</dbReference>
<dbReference type="CDD" id="cd17098">
    <property type="entry name" value="FERM_F1_FARP1_like"/>
    <property type="match status" value="1"/>
</dbReference>
<dbReference type="AlphaFoldDB" id="A0A8B6BJH7"/>
<dbReference type="EMBL" id="UYJE01000216">
    <property type="protein sequence ID" value="VDH91199.1"/>
    <property type="molecule type" value="Genomic_DNA"/>
</dbReference>
<keyword evidence="5" id="KW-1185">Reference proteome</keyword>
<dbReference type="InterPro" id="IPR029071">
    <property type="entry name" value="Ubiquitin-like_domsf"/>
</dbReference>
<name>A0A8B6BJH7_MYTGA</name>
<comment type="caution">
    <text evidence="4">The sequence shown here is derived from an EMBL/GenBank/DDBJ whole genome shotgun (WGS) entry which is preliminary data.</text>
</comment>
<dbReference type="SUPFAM" id="SSF47031">
    <property type="entry name" value="Second domain of FERM"/>
    <property type="match status" value="1"/>
</dbReference>
<feature type="region of interest" description="Disordered" evidence="1">
    <location>
        <begin position="243"/>
        <end position="263"/>
    </location>
</feature>
<dbReference type="SMART" id="SM00295">
    <property type="entry name" value="B41"/>
    <property type="match status" value="1"/>
</dbReference>
<dbReference type="SUPFAM" id="SSF54236">
    <property type="entry name" value="Ubiquitin-like"/>
    <property type="match status" value="1"/>
</dbReference>
<dbReference type="PROSITE" id="PS00660">
    <property type="entry name" value="FERM_1"/>
    <property type="match status" value="1"/>
</dbReference>
<evidence type="ECO:0000259" key="3">
    <source>
        <dbReference type="PROSITE" id="PS50057"/>
    </source>
</evidence>
<dbReference type="GO" id="GO:0005085">
    <property type="term" value="F:guanyl-nucleotide exchange factor activity"/>
    <property type="evidence" value="ECO:0007669"/>
    <property type="project" value="TreeGrafter"/>
</dbReference>
<keyword evidence="2" id="KW-0472">Membrane</keyword>
<keyword evidence="2" id="KW-0812">Transmembrane</keyword>
<dbReference type="InterPro" id="IPR019749">
    <property type="entry name" value="Band_41_domain"/>
</dbReference>
<dbReference type="PANTHER" id="PTHR45858">
    <property type="entry name" value="FERM DOMAIN CONTAINING PROTEIN"/>
    <property type="match status" value="1"/>
</dbReference>
<dbReference type="PANTHER" id="PTHR45858:SF5">
    <property type="entry name" value="MOESIN_EZRIN_RADIXIN HOMOLOG 1"/>
    <property type="match status" value="1"/>
</dbReference>
<proteinExistence type="predicted"/>
<keyword evidence="2" id="KW-1133">Transmembrane helix</keyword>
<reference evidence="4" key="1">
    <citation type="submission" date="2018-11" db="EMBL/GenBank/DDBJ databases">
        <authorList>
            <person name="Alioto T."/>
            <person name="Alioto T."/>
        </authorList>
    </citation>
    <scope>NUCLEOTIDE SEQUENCE</scope>
</reference>
<dbReference type="InterPro" id="IPR019747">
    <property type="entry name" value="FERM_CS"/>
</dbReference>
<evidence type="ECO:0000313" key="4">
    <source>
        <dbReference type="EMBL" id="VDH91199.1"/>
    </source>
</evidence>
<dbReference type="Gene3D" id="1.20.80.60">
    <property type="match status" value="1"/>
</dbReference>
<dbReference type="InterPro" id="IPR018979">
    <property type="entry name" value="FERM_N"/>
</dbReference>
<evidence type="ECO:0000256" key="2">
    <source>
        <dbReference type="SAM" id="Phobius"/>
    </source>
</evidence>
<feature type="transmembrane region" description="Helical" evidence="2">
    <location>
        <begin position="215"/>
        <end position="237"/>
    </location>
</feature>
<evidence type="ECO:0000313" key="5">
    <source>
        <dbReference type="Proteomes" id="UP000596742"/>
    </source>
</evidence>